<dbReference type="GO" id="GO:0006744">
    <property type="term" value="P:ubiquinone biosynthetic process"/>
    <property type="evidence" value="ECO:0007669"/>
    <property type="project" value="UniProtKB-UniPathway"/>
</dbReference>
<evidence type="ECO:0000256" key="4">
    <source>
        <dbReference type="ARBA" id="ARBA00022519"/>
    </source>
</evidence>
<evidence type="ECO:0000313" key="16">
    <source>
        <dbReference type="EMBL" id="SUZ53245.1"/>
    </source>
</evidence>
<dbReference type="AlphaFoldDB" id="A0A381NF90"/>
<evidence type="ECO:0000256" key="11">
    <source>
        <dbReference type="ARBA" id="ARBA00022989"/>
    </source>
</evidence>
<dbReference type="PANTHER" id="PTHR10566">
    <property type="entry name" value="CHAPERONE-ACTIVITY OF BC1 COMPLEX CABC1 -RELATED"/>
    <property type="match status" value="1"/>
</dbReference>
<keyword evidence="9" id="KW-0418">Kinase</keyword>
<evidence type="ECO:0000256" key="5">
    <source>
        <dbReference type="ARBA" id="ARBA00022679"/>
    </source>
</evidence>
<dbReference type="Pfam" id="PF03109">
    <property type="entry name" value="ABC1"/>
    <property type="match status" value="1"/>
</dbReference>
<keyword evidence="7 14" id="KW-0812">Transmembrane</keyword>
<keyword evidence="11 14" id="KW-1133">Transmembrane helix</keyword>
<evidence type="ECO:0000256" key="14">
    <source>
        <dbReference type="SAM" id="Phobius"/>
    </source>
</evidence>
<keyword evidence="3" id="KW-1003">Cell membrane</keyword>
<evidence type="ECO:0000259" key="15">
    <source>
        <dbReference type="Pfam" id="PF03109"/>
    </source>
</evidence>
<feature type="domain" description="ABC1 atypical kinase-like" evidence="15">
    <location>
        <begin position="99"/>
        <end position="348"/>
    </location>
</feature>
<evidence type="ECO:0000256" key="2">
    <source>
        <dbReference type="ARBA" id="ARBA00009670"/>
    </source>
</evidence>
<dbReference type="NCBIfam" id="TIGR01982">
    <property type="entry name" value="UbiB"/>
    <property type="match status" value="1"/>
</dbReference>
<dbReference type="GO" id="GO:0005524">
    <property type="term" value="F:ATP binding"/>
    <property type="evidence" value="ECO:0007669"/>
    <property type="project" value="UniProtKB-KW"/>
</dbReference>
<dbReference type="InterPro" id="IPR010232">
    <property type="entry name" value="UbiB"/>
</dbReference>
<keyword evidence="12 14" id="KW-0472">Membrane</keyword>
<dbReference type="UniPathway" id="UPA00232"/>
<feature type="coiled-coil region" evidence="13">
    <location>
        <begin position="479"/>
        <end position="506"/>
    </location>
</feature>
<dbReference type="CDD" id="cd13972">
    <property type="entry name" value="UbiB"/>
    <property type="match status" value="1"/>
</dbReference>
<evidence type="ECO:0000256" key="6">
    <source>
        <dbReference type="ARBA" id="ARBA00022688"/>
    </source>
</evidence>
<comment type="pathway">
    <text evidence="1">Cofactor biosynthesis; ubiquinone biosynthesis [regulation].</text>
</comment>
<gene>
    <name evidence="16" type="ORF">METZ01_LOCUS6099</name>
</gene>
<dbReference type="InterPro" id="IPR050154">
    <property type="entry name" value="UbiB_kinase"/>
</dbReference>
<keyword evidence="10" id="KW-0067">ATP-binding</keyword>
<dbReference type="InterPro" id="IPR045308">
    <property type="entry name" value="UbiB_bact"/>
</dbReference>
<keyword evidence="5" id="KW-0808">Transferase</keyword>
<proteinExistence type="inferred from homology"/>
<evidence type="ECO:0000256" key="13">
    <source>
        <dbReference type="SAM" id="Coils"/>
    </source>
</evidence>
<evidence type="ECO:0000256" key="7">
    <source>
        <dbReference type="ARBA" id="ARBA00022692"/>
    </source>
</evidence>
<evidence type="ECO:0000256" key="12">
    <source>
        <dbReference type="ARBA" id="ARBA00023136"/>
    </source>
</evidence>
<dbReference type="EMBL" id="UINC01000321">
    <property type="protein sequence ID" value="SUZ53245.1"/>
    <property type="molecule type" value="Genomic_DNA"/>
</dbReference>
<keyword evidence="8" id="KW-0547">Nucleotide-binding</keyword>
<feature type="transmembrane region" description="Helical" evidence="14">
    <location>
        <begin position="533"/>
        <end position="550"/>
    </location>
</feature>
<dbReference type="InterPro" id="IPR004147">
    <property type="entry name" value="ABC1_dom"/>
</dbReference>
<dbReference type="SUPFAM" id="SSF56112">
    <property type="entry name" value="Protein kinase-like (PK-like)"/>
    <property type="match status" value="1"/>
</dbReference>
<accession>A0A381NF90</accession>
<keyword evidence="4" id="KW-0997">Cell inner membrane</keyword>
<dbReference type="PANTHER" id="PTHR10566:SF113">
    <property type="entry name" value="PROTEIN ACTIVITY OF BC1 COMPLEX KINASE 7, CHLOROPLASTIC"/>
    <property type="match status" value="1"/>
</dbReference>
<evidence type="ECO:0000256" key="1">
    <source>
        <dbReference type="ARBA" id="ARBA00005020"/>
    </source>
</evidence>
<dbReference type="NCBIfam" id="NF003404">
    <property type="entry name" value="PRK04750.1"/>
    <property type="match status" value="1"/>
</dbReference>
<keyword evidence="13" id="KW-0175">Coiled coil</keyword>
<organism evidence="16">
    <name type="scientific">marine metagenome</name>
    <dbReference type="NCBI Taxonomy" id="408172"/>
    <lineage>
        <taxon>unclassified sequences</taxon>
        <taxon>metagenomes</taxon>
        <taxon>ecological metagenomes</taxon>
    </lineage>
</organism>
<evidence type="ECO:0000256" key="10">
    <source>
        <dbReference type="ARBA" id="ARBA00022840"/>
    </source>
</evidence>
<comment type="similarity">
    <text evidence="2">Belongs to the protein kinase superfamily. ADCK protein kinase family.</text>
</comment>
<sequence length="552" mass="63117">VSHLPRLLKVIRVVAKYRIDDFLPAQSGAPNQRKLTALRLLLAPFRLPRTLSRAETQTRNHRLRLAIEELGAIYIKFGQLLSTRRDFLDSELADELQSLQDNVPPFKSPSVESIIEAALGAKSDQLFKQLDSNPFASASVAQVHKATLHNDEEVVVKVIRPEIESTIAEDLELLKWIASLFESHSEFGKRLRPIEIVNDYEKVIFDELDLQIEAANTSKLKSNFENSDALYVPKVYWDYTRKNVLVLERIHGIPVTDIDSLNKHRVNLKKLAETGVEIFFTQVFEHNFFHADMHPGNIFVSNNNPELPSYIAIDCAIIGSLSDNDQEYLAKNLLAIFKRDYRRVAELHIASGWVSKTTNIHEFEFAMRIVCEPIFEKPLKEISFGHLLVQLFRTAGKFNMEVQPSLVLLQKTLLNIEGLGRQLYPDLDIWKTALPYLENWNNKRMNPLNLLSKIQENMPEWIDQLPHLPLLFINATSQNSKLSKINESLIQQQQAAEQKLERQRRLSRNSGLFVLLLAAISFVPFISEALGRIPLITSGLGLLGVYLLCFRR</sequence>
<name>A0A381NF90_9ZZZZ</name>
<dbReference type="GO" id="GO:0016301">
    <property type="term" value="F:kinase activity"/>
    <property type="evidence" value="ECO:0007669"/>
    <property type="project" value="UniProtKB-KW"/>
</dbReference>
<protein>
    <recommendedName>
        <fullName evidence="15">ABC1 atypical kinase-like domain-containing protein</fullName>
    </recommendedName>
</protein>
<evidence type="ECO:0000256" key="9">
    <source>
        <dbReference type="ARBA" id="ARBA00022777"/>
    </source>
</evidence>
<evidence type="ECO:0000256" key="8">
    <source>
        <dbReference type="ARBA" id="ARBA00022741"/>
    </source>
</evidence>
<reference evidence="16" key="1">
    <citation type="submission" date="2018-05" db="EMBL/GenBank/DDBJ databases">
        <authorList>
            <person name="Lanie J.A."/>
            <person name="Ng W.-L."/>
            <person name="Kazmierczak K.M."/>
            <person name="Andrzejewski T.M."/>
            <person name="Davidsen T.M."/>
            <person name="Wayne K.J."/>
            <person name="Tettelin H."/>
            <person name="Glass J.I."/>
            <person name="Rusch D."/>
            <person name="Podicherti R."/>
            <person name="Tsui H.-C.T."/>
            <person name="Winkler M.E."/>
        </authorList>
    </citation>
    <scope>NUCLEOTIDE SEQUENCE</scope>
</reference>
<keyword evidence="6" id="KW-0831">Ubiquinone biosynthesis</keyword>
<feature type="non-terminal residue" evidence="16">
    <location>
        <position position="1"/>
    </location>
</feature>
<dbReference type="InterPro" id="IPR011009">
    <property type="entry name" value="Kinase-like_dom_sf"/>
</dbReference>
<evidence type="ECO:0000256" key="3">
    <source>
        <dbReference type="ARBA" id="ARBA00022475"/>
    </source>
</evidence>